<dbReference type="GO" id="GO:1990351">
    <property type="term" value="C:transporter complex"/>
    <property type="evidence" value="ECO:0007669"/>
    <property type="project" value="TreeGrafter"/>
</dbReference>
<dbReference type="RefSeq" id="WP_143896583.1">
    <property type="nucleotide sequence ID" value="NZ_VJND01000016.1"/>
</dbReference>
<keyword evidence="5" id="KW-1185">Reference proteome</keyword>
<comment type="caution">
    <text evidence="1">Lacks conserved residue(s) required for the propagation of feature annotation.</text>
</comment>
<feature type="domain" description="LptD C-terminal" evidence="2">
    <location>
        <begin position="308"/>
        <end position="703"/>
    </location>
</feature>
<evidence type="ECO:0000256" key="1">
    <source>
        <dbReference type="HAMAP-Rule" id="MF_01411"/>
    </source>
</evidence>
<dbReference type="Proteomes" id="UP000320225">
    <property type="component" value="Unassembled WGS sequence"/>
</dbReference>
<dbReference type="OrthoDB" id="9760225at2"/>
<protein>
    <recommendedName>
        <fullName evidence="1">LPS-assembly protein LptD</fullName>
    </recommendedName>
</protein>
<dbReference type="InterPro" id="IPR007543">
    <property type="entry name" value="LptD_C"/>
</dbReference>
<feature type="domain" description="LPS-assembly protein LptD central" evidence="3">
    <location>
        <begin position="210"/>
        <end position="303"/>
    </location>
</feature>
<comment type="similarity">
    <text evidence="1">Belongs to the LptD family.</text>
</comment>
<dbReference type="InterPro" id="IPR050218">
    <property type="entry name" value="LptD"/>
</dbReference>
<dbReference type="GO" id="GO:0015920">
    <property type="term" value="P:lipopolysaccharide transport"/>
    <property type="evidence" value="ECO:0007669"/>
    <property type="project" value="InterPro"/>
</dbReference>
<evidence type="ECO:0000313" key="5">
    <source>
        <dbReference type="Proteomes" id="UP000320225"/>
    </source>
</evidence>
<evidence type="ECO:0000259" key="3">
    <source>
        <dbReference type="Pfam" id="PF19838"/>
    </source>
</evidence>
<dbReference type="PANTHER" id="PTHR30189">
    <property type="entry name" value="LPS-ASSEMBLY PROTEIN"/>
    <property type="match status" value="1"/>
</dbReference>
<keyword evidence="1" id="KW-0998">Cell outer membrane</keyword>
<dbReference type="GO" id="GO:0009279">
    <property type="term" value="C:cell outer membrane"/>
    <property type="evidence" value="ECO:0007669"/>
    <property type="project" value="UniProtKB-SubCell"/>
</dbReference>
<comment type="caution">
    <text evidence="4">The sequence shown here is derived from an EMBL/GenBank/DDBJ whole genome shotgun (WGS) entry which is preliminary data.</text>
</comment>
<dbReference type="Pfam" id="PF19838">
    <property type="entry name" value="LptD_2"/>
    <property type="match status" value="1"/>
</dbReference>
<proteinExistence type="inferred from homology"/>
<keyword evidence="1" id="KW-0732">Signal</keyword>
<dbReference type="InterPro" id="IPR045659">
    <property type="entry name" value="LptD_2"/>
</dbReference>
<dbReference type="EMBL" id="VJND01000016">
    <property type="protein sequence ID" value="TSE23544.1"/>
    <property type="molecule type" value="Genomic_DNA"/>
</dbReference>
<dbReference type="AlphaFoldDB" id="A0A554WIY8"/>
<dbReference type="PANTHER" id="PTHR30189:SF1">
    <property type="entry name" value="LPS-ASSEMBLY PROTEIN LPTD"/>
    <property type="match status" value="1"/>
</dbReference>
<evidence type="ECO:0000313" key="4">
    <source>
        <dbReference type="EMBL" id="TSE23544.1"/>
    </source>
</evidence>
<gene>
    <name evidence="1 4" type="primary">lptD</name>
    <name evidence="4" type="ORF">Tsedi_02190</name>
</gene>
<comment type="function">
    <text evidence="1">Together with LptE, is involved in the assembly of lipopolysaccharide (LPS) at the surface of the outer membrane.</text>
</comment>
<dbReference type="GO" id="GO:0043165">
    <property type="term" value="P:Gram-negative-bacterium-type cell outer membrane assembly"/>
    <property type="evidence" value="ECO:0007669"/>
    <property type="project" value="UniProtKB-UniRule"/>
</dbReference>
<comment type="subunit">
    <text evidence="1">Component of the lipopolysaccharide transport and assembly complex. Interacts with LptE and LptA.</text>
</comment>
<keyword evidence="1" id="KW-0472">Membrane</keyword>
<sequence length="819" mass="91505">MRRPDARPCPAAALPAALRHRLRPLAWLAAGLLAGAPAAAQEALALQPALTLQELPAALRRQLPVTLEGARIHGRPDERVEVEGGAVLRRHDLVLRAQRLQHTAADDTVLAEDAVRVNRLGDVYEGTRLQLRLDTFEGRFDDVRFALRRTGGRGEAARVDFLDEQRAVAHQVRYSTCPRPPGAPWRPDWALTAEEVRFDLASDTGEARGARLEFQGVPLLAAPWISFPLSDARKTGLLPPTFNLDNRSGFETTVPYYFNLAPNRDATLYPTLMTRRGLDLGGEFRYLEPGYAGQLRAAWMGNDRLRDRDRWAYAVQHQHALDGLDWLPGASVRLHLNRVSDDDYWRDFPRTSVITNLAQRLLANEVAVSGGAGTWSYSLLAQRWQTLGAAPSLTAIGPEQIVAPYDRLPSLALRWRPPAWDDGGARGGWRLTLDAELTQFRTARTPTVWDGAAAGDQRTDLDGTRTLAVARLQRRWEAPGWFLQPSLQLHARHYRFERPLGDGRRDAAIALPTAALDGGLIFERPTTWWDRAVVQTLEPRVLLAATPHRDQRLLPVYDSAVYDFNLATLFLPNPYAGHDRIADARTLTYGLTTRLYAADDGAELASLGVAQRLRLREQRVTLPNEGALASGRSDLLIGASVNPDPHWALAGTWQFNPAQRTSVRTLLSARYQPGPYRVLSAAYRNNETTVTRSRLLDVAWQWPLAALRGPVPPALPGQALGPGQWYGVGRLNYSLLERRIVDLVAGFEYDAGCWIARVVLERLQQGRTSANQRILFQLEFAGFSRLGSSNPLQALRQHIPRYQYLREDVNPPSRFRDHE</sequence>
<reference evidence="4 5" key="1">
    <citation type="submission" date="2019-07" db="EMBL/GenBank/DDBJ databases">
        <title>Tepidimonas sediminis YIM 72259 draft genome.</title>
        <authorList>
            <person name="Da Costa M.S."/>
            <person name="Froufe H.J.C."/>
            <person name="Egas C."/>
            <person name="Albuquerque L."/>
        </authorList>
    </citation>
    <scope>NUCLEOTIDE SEQUENCE [LARGE SCALE GENOMIC DNA]</scope>
    <source>
        <strain evidence="4 5">YIM 72259</strain>
    </source>
</reference>
<dbReference type="HAMAP" id="MF_01411">
    <property type="entry name" value="LPS_assembly_LptD"/>
    <property type="match status" value="1"/>
</dbReference>
<dbReference type="Pfam" id="PF04453">
    <property type="entry name" value="LptD"/>
    <property type="match status" value="1"/>
</dbReference>
<accession>A0A554WIY8</accession>
<name>A0A554WIY8_9BURK</name>
<comment type="subcellular location">
    <subcellularLocation>
        <location evidence="1">Cell outer membrane</location>
    </subcellularLocation>
</comment>
<evidence type="ECO:0000259" key="2">
    <source>
        <dbReference type="Pfam" id="PF04453"/>
    </source>
</evidence>
<organism evidence="4 5">
    <name type="scientific">Tepidimonas sediminis</name>
    <dbReference type="NCBI Taxonomy" id="2588941"/>
    <lineage>
        <taxon>Bacteria</taxon>
        <taxon>Pseudomonadati</taxon>
        <taxon>Pseudomonadota</taxon>
        <taxon>Betaproteobacteria</taxon>
        <taxon>Burkholderiales</taxon>
        <taxon>Tepidimonas</taxon>
    </lineage>
</organism>
<dbReference type="InterPro" id="IPR020889">
    <property type="entry name" value="LipoPS_assembly_LptD"/>
</dbReference>